<dbReference type="AlphaFoldDB" id="A0A9Q4HBK2"/>
<evidence type="ECO:0000259" key="1">
    <source>
        <dbReference type="Pfam" id="PF06114"/>
    </source>
</evidence>
<dbReference type="Gene3D" id="1.10.10.2910">
    <property type="match status" value="1"/>
</dbReference>
<name>A0A9Q4HBK2_ACTPL</name>
<dbReference type="EMBL" id="JAPQFC010001354">
    <property type="protein sequence ID" value="MCY6525121.1"/>
    <property type="molecule type" value="Genomic_DNA"/>
</dbReference>
<dbReference type="PANTHER" id="PTHR43236">
    <property type="entry name" value="ANTITOXIN HIGA1"/>
    <property type="match status" value="1"/>
</dbReference>
<dbReference type="Proteomes" id="UP001077788">
    <property type="component" value="Unassembled WGS sequence"/>
</dbReference>
<protein>
    <submittedName>
        <fullName evidence="2">ImmA/IrrE family metallo-endopeptidase</fullName>
    </submittedName>
</protein>
<accession>A0A9Q4HBK2</accession>
<dbReference type="PANTHER" id="PTHR43236:SF1">
    <property type="entry name" value="BLL7220 PROTEIN"/>
    <property type="match status" value="1"/>
</dbReference>
<gene>
    <name evidence="2" type="ORF">OYG11_13065</name>
</gene>
<reference evidence="2" key="1">
    <citation type="journal article" date="2021" name="Vet Sci">
        <title>O-Serogroups and Pathovirotypes of Escherichia coli Isolated from Post-Weaning Piglets Showing Diarrhoea and/or Oedema in South Korea.</title>
        <authorList>
            <person name="Byun J.W."/>
            <person name="Moon B.Y."/>
            <person name="Do K.H."/>
            <person name="Lee K."/>
            <person name="Lee H.Y."/>
            <person name="Kim W.I."/>
            <person name="So B."/>
            <person name="Lee W.K."/>
        </authorList>
    </citation>
    <scope>NUCLEOTIDE SEQUENCE</scope>
    <source>
        <strain evidence="2">84/14</strain>
    </source>
</reference>
<reference evidence="2" key="2">
    <citation type="submission" date="2022-12" db="EMBL/GenBank/DDBJ databases">
        <authorList>
            <person name="Kardos G."/>
            <person name="Sarkozi R."/>
            <person name="Laczko L."/>
            <person name="Marton S."/>
            <person name="Makrai L."/>
            <person name="Banyai K."/>
            <person name="Fodor L."/>
        </authorList>
    </citation>
    <scope>NUCLEOTIDE SEQUENCE</scope>
    <source>
        <strain evidence="2">84/14</strain>
    </source>
</reference>
<dbReference type="RefSeq" id="WP_237594304.1">
    <property type="nucleotide sequence ID" value="NZ_CBDBSV010000213.1"/>
</dbReference>
<organism evidence="2 3">
    <name type="scientific">Actinobacillus pleuropneumoniae</name>
    <name type="common">Haemophilus pleuropneumoniae</name>
    <dbReference type="NCBI Taxonomy" id="715"/>
    <lineage>
        <taxon>Bacteria</taxon>
        <taxon>Pseudomonadati</taxon>
        <taxon>Pseudomonadota</taxon>
        <taxon>Gammaproteobacteria</taxon>
        <taxon>Pasteurellales</taxon>
        <taxon>Pasteurellaceae</taxon>
        <taxon>Actinobacillus</taxon>
    </lineage>
</organism>
<dbReference type="InterPro" id="IPR052345">
    <property type="entry name" value="Rad_response_metalloprotease"/>
</dbReference>
<proteinExistence type="predicted"/>
<evidence type="ECO:0000313" key="2">
    <source>
        <dbReference type="EMBL" id="MCY6525121.1"/>
    </source>
</evidence>
<comment type="caution">
    <text evidence="2">The sequence shown here is derived from an EMBL/GenBank/DDBJ whole genome shotgun (WGS) entry which is preliminary data.</text>
</comment>
<dbReference type="InterPro" id="IPR010359">
    <property type="entry name" value="IrrE_HExxH"/>
</dbReference>
<sequence>MNYSDVYDSNFLDKFGKYKSGVSSIALDNKYEIDVLAIADTCDISVEYTSSEHSGWSINQYSSERKVVINKFEPEYRQRFTIAHEIGHIILNHQGKSYRTNKLEEYSDTIARMNEIAANNFAAQFIMPEKLVKQSLRDSIDELGYSIEQDFSEREIAKIISFSASQLNVSAQALSYRVDNLGLVENQT</sequence>
<evidence type="ECO:0000313" key="3">
    <source>
        <dbReference type="Proteomes" id="UP001077788"/>
    </source>
</evidence>
<feature type="domain" description="IrrE N-terminal-like" evidence="1">
    <location>
        <begin position="43"/>
        <end position="178"/>
    </location>
</feature>
<dbReference type="Pfam" id="PF06114">
    <property type="entry name" value="Peptidase_M78"/>
    <property type="match status" value="1"/>
</dbReference>